<evidence type="ECO:0000313" key="2">
    <source>
        <dbReference type="EMBL" id="MEE6186335.1"/>
    </source>
</evidence>
<dbReference type="PANTHER" id="PTHR18964">
    <property type="entry name" value="ROK (REPRESSOR, ORF, KINASE) FAMILY"/>
    <property type="match status" value="1"/>
</dbReference>
<evidence type="ECO:0000313" key="3">
    <source>
        <dbReference type="Proteomes" id="UP001357452"/>
    </source>
</evidence>
<gene>
    <name evidence="2" type="ORF">V2H41_03530</name>
</gene>
<comment type="caution">
    <text evidence="2">The sequence shown here is derived from an EMBL/GenBank/DDBJ whole genome shotgun (WGS) entry which is preliminary data.</text>
</comment>
<sequence>MNHWVLGIDIGGTHISCCIVDILNNRILEESFIREDVRANDTADAILEDWLRAIRKSLSYFPATAAIGVAMPGPFDYENGVSLIKGLQKYEALYGLNIKKMLSIALDIPTANIQFLNDASCYLLGEIHFGAAKGETNVVGITLGTGLGSGQYHQERLIEGDLWCTPFKSATAEDYMAARWLINEYHSRTGTWLQGVKDLALIHDPLVDAIFQIYGQHLAQIILQRYHDNLPEVVVVGGNIAKAWDRFMPHAQHYLQEQGHNIRCIPALLGERAALLGAASCFKR</sequence>
<dbReference type="CDD" id="cd23763">
    <property type="entry name" value="ASKHA_ATPase_ROK"/>
    <property type="match status" value="1"/>
</dbReference>
<accession>A0ABU7RED0</accession>
<organism evidence="2 3">
    <name type="scientific">Niabella digestorum</name>
    <dbReference type="NCBI Taxonomy" id="3117701"/>
    <lineage>
        <taxon>Bacteria</taxon>
        <taxon>Pseudomonadati</taxon>
        <taxon>Bacteroidota</taxon>
        <taxon>Chitinophagia</taxon>
        <taxon>Chitinophagales</taxon>
        <taxon>Chitinophagaceae</taxon>
        <taxon>Niabella</taxon>
    </lineage>
</organism>
<dbReference type="RefSeq" id="WP_330973745.1">
    <property type="nucleotide sequence ID" value="NZ_JAZGLY010000002.1"/>
</dbReference>
<keyword evidence="3" id="KW-1185">Reference proteome</keyword>
<dbReference type="Gene3D" id="3.30.420.40">
    <property type="match status" value="2"/>
</dbReference>
<dbReference type="SUPFAM" id="SSF53067">
    <property type="entry name" value="Actin-like ATPase domain"/>
    <property type="match status" value="1"/>
</dbReference>
<reference evidence="2 3" key="1">
    <citation type="submission" date="2024-01" db="EMBL/GenBank/DDBJ databases">
        <title>Niabella digestum sp. nov., isolated from waste digestion system.</title>
        <authorList>
            <person name="Zhang L."/>
        </authorList>
    </citation>
    <scope>NUCLEOTIDE SEQUENCE [LARGE SCALE GENOMIC DNA]</scope>
    <source>
        <strain evidence="2 3">A18</strain>
    </source>
</reference>
<dbReference type="PANTHER" id="PTHR18964:SF149">
    <property type="entry name" value="BIFUNCTIONAL UDP-N-ACETYLGLUCOSAMINE 2-EPIMERASE_N-ACETYLMANNOSAMINE KINASE"/>
    <property type="match status" value="1"/>
</dbReference>
<dbReference type="InterPro" id="IPR043129">
    <property type="entry name" value="ATPase_NBD"/>
</dbReference>
<dbReference type="Pfam" id="PF00480">
    <property type="entry name" value="ROK"/>
    <property type="match status" value="1"/>
</dbReference>
<dbReference type="Proteomes" id="UP001357452">
    <property type="component" value="Unassembled WGS sequence"/>
</dbReference>
<dbReference type="EMBL" id="JAZGLY010000002">
    <property type="protein sequence ID" value="MEE6186335.1"/>
    <property type="molecule type" value="Genomic_DNA"/>
</dbReference>
<proteinExistence type="inferred from homology"/>
<comment type="similarity">
    <text evidence="1">Belongs to the ROK (NagC/XylR) family.</text>
</comment>
<evidence type="ECO:0000256" key="1">
    <source>
        <dbReference type="ARBA" id="ARBA00006479"/>
    </source>
</evidence>
<protein>
    <submittedName>
        <fullName evidence="2">ROK family protein</fullName>
    </submittedName>
</protein>
<dbReference type="PRINTS" id="PR00475">
    <property type="entry name" value="HEXOKINASE"/>
</dbReference>
<dbReference type="InterPro" id="IPR000600">
    <property type="entry name" value="ROK"/>
</dbReference>
<name>A0ABU7RED0_9BACT</name>